<dbReference type="OrthoDB" id="124578at2759"/>
<accession>A0A225VSV6</accession>
<protein>
    <recommendedName>
        <fullName evidence="3">SWIM-type domain-containing protein</fullName>
    </recommendedName>
</protein>
<name>A0A225VSV6_9STRA</name>
<reference evidence="2" key="1">
    <citation type="submission" date="2017-03" db="EMBL/GenBank/DDBJ databases">
        <title>Phytopthora megakarya and P. palmivora, two closely related causual agents of cacao black pod achieved similar genome size and gene model numbers by different mechanisms.</title>
        <authorList>
            <person name="Ali S."/>
            <person name="Shao J."/>
            <person name="Larry D.J."/>
            <person name="Kronmiller B."/>
            <person name="Shen D."/>
            <person name="Strem M.D."/>
            <person name="Melnick R.L."/>
            <person name="Guiltinan M.J."/>
            <person name="Tyler B.M."/>
            <person name="Meinhardt L.W."/>
            <person name="Bailey B.A."/>
        </authorList>
    </citation>
    <scope>NUCLEOTIDE SEQUENCE [LARGE SCALE GENOMIC DNA]</scope>
    <source>
        <strain evidence="2">zdho120</strain>
    </source>
</reference>
<comment type="caution">
    <text evidence="1">The sequence shown here is derived from an EMBL/GenBank/DDBJ whole genome shotgun (WGS) entry which is preliminary data.</text>
</comment>
<proteinExistence type="predicted"/>
<sequence length="153" mass="17475">MGEHVMEALSPKRTKKLNMTQKAFRFDVVAAATLTRPMREMVRRHLLDIRDDVFSRLAPRISVAPNKRTEVGIAVSARMGTDYARMKVEGHPWDVYNKRCGCSYFWAFGSCIHVPFAINACEQVDSEGYEVFVSRNKRKRGANRELNSIGGRH</sequence>
<dbReference type="AlphaFoldDB" id="A0A225VSV6"/>
<organism evidence="1 2">
    <name type="scientific">Phytophthora megakarya</name>
    <dbReference type="NCBI Taxonomy" id="4795"/>
    <lineage>
        <taxon>Eukaryota</taxon>
        <taxon>Sar</taxon>
        <taxon>Stramenopiles</taxon>
        <taxon>Oomycota</taxon>
        <taxon>Peronosporomycetes</taxon>
        <taxon>Peronosporales</taxon>
        <taxon>Peronosporaceae</taxon>
        <taxon>Phytophthora</taxon>
    </lineage>
</organism>
<evidence type="ECO:0000313" key="2">
    <source>
        <dbReference type="Proteomes" id="UP000198211"/>
    </source>
</evidence>
<dbReference type="EMBL" id="NBNE01003368">
    <property type="protein sequence ID" value="OWZ07867.1"/>
    <property type="molecule type" value="Genomic_DNA"/>
</dbReference>
<keyword evidence="2" id="KW-1185">Reference proteome</keyword>
<dbReference type="Proteomes" id="UP000198211">
    <property type="component" value="Unassembled WGS sequence"/>
</dbReference>
<evidence type="ECO:0008006" key="3">
    <source>
        <dbReference type="Google" id="ProtNLM"/>
    </source>
</evidence>
<gene>
    <name evidence="1" type="ORF">PHMEG_00019682</name>
</gene>
<evidence type="ECO:0000313" key="1">
    <source>
        <dbReference type="EMBL" id="OWZ07867.1"/>
    </source>
</evidence>